<dbReference type="Gene3D" id="3.90.1150.10">
    <property type="entry name" value="Aspartate Aminotransferase, domain 1"/>
    <property type="match status" value="1"/>
</dbReference>
<organism evidence="8">
    <name type="scientific">marine metagenome</name>
    <dbReference type="NCBI Taxonomy" id="408172"/>
    <lineage>
        <taxon>unclassified sequences</taxon>
        <taxon>metagenomes</taxon>
        <taxon>ecological metagenomes</taxon>
    </lineage>
</organism>
<evidence type="ECO:0000256" key="5">
    <source>
        <dbReference type="ARBA" id="ARBA00022679"/>
    </source>
</evidence>
<comment type="subcellular location">
    <subcellularLocation>
        <location evidence="2">Mitochondrion</location>
    </subcellularLocation>
</comment>
<reference evidence="8" key="1">
    <citation type="submission" date="2018-05" db="EMBL/GenBank/DDBJ databases">
        <authorList>
            <person name="Lanie J.A."/>
            <person name="Ng W.-L."/>
            <person name="Kazmierczak K.M."/>
            <person name="Andrzejewski T.M."/>
            <person name="Davidsen T.M."/>
            <person name="Wayne K.J."/>
            <person name="Tettelin H."/>
            <person name="Glass J.I."/>
            <person name="Rusch D."/>
            <person name="Podicherti R."/>
            <person name="Tsui H.-C.T."/>
            <person name="Winkler M.E."/>
        </authorList>
    </citation>
    <scope>NUCLEOTIDE SEQUENCE</scope>
</reference>
<dbReference type="GO" id="GO:0006526">
    <property type="term" value="P:L-arginine biosynthetic process"/>
    <property type="evidence" value="ECO:0007669"/>
    <property type="project" value="UniProtKB-ARBA"/>
</dbReference>
<evidence type="ECO:0000256" key="7">
    <source>
        <dbReference type="ARBA" id="ARBA00029440"/>
    </source>
</evidence>
<accession>A0A381SN73</accession>
<dbReference type="NCBIfam" id="TIGR00707">
    <property type="entry name" value="argD"/>
    <property type="match status" value="1"/>
</dbReference>
<comment type="cofactor">
    <cofactor evidence="1">
        <name>pyridoxal 5'-phosphate</name>
        <dbReference type="ChEBI" id="CHEBI:597326"/>
    </cofactor>
</comment>
<dbReference type="PROSITE" id="PS00600">
    <property type="entry name" value="AA_TRANSFER_CLASS_3"/>
    <property type="match status" value="1"/>
</dbReference>
<dbReference type="InterPro" id="IPR004636">
    <property type="entry name" value="AcOrn/SuccOrn_fam"/>
</dbReference>
<evidence type="ECO:0000256" key="6">
    <source>
        <dbReference type="ARBA" id="ARBA00022898"/>
    </source>
</evidence>
<dbReference type="GO" id="GO:0008483">
    <property type="term" value="F:transaminase activity"/>
    <property type="evidence" value="ECO:0007669"/>
    <property type="project" value="UniProtKB-KW"/>
</dbReference>
<dbReference type="GO" id="GO:0042802">
    <property type="term" value="F:identical protein binding"/>
    <property type="evidence" value="ECO:0007669"/>
    <property type="project" value="TreeGrafter"/>
</dbReference>
<evidence type="ECO:0000313" key="8">
    <source>
        <dbReference type="EMBL" id="SVA05462.1"/>
    </source>
</evidence>
<proteinExistence type="predicted"/>
<evidence type="ECO:0000256" key="3">
    <source>
        <dbReference type="ARBA" id="ARBA00022576"/>
    </source>
</evidence>
<dbReference type="SUPFAM" id="SSF53383">
    <property type="entry name" value="PLP-dependent transferases"/>
    <property type="match status" value="1"/>
</dbReference>
<dbReference type="GO" id="GO:0005739">
    <property type="term" value="C:mitochondrion"/>
    <property type="evidence" value="ECO:0007669"/>
    <property type="project" value="UniProtKB-SubCell"/>
</dbReference>
<evidence type="ECO:0008006" key="9">
    <source>
        <dbReference type="Google" id="ProtNLM"/>
    </source>
</evidence>
<gene>
    <name evidence="8" type="ORF">METZ01_LOCUS58316</name>
</gene>
<dbReference type="Pfam" id="PF00202">
    <property type="entry name" value="Aminotran_3"/>
    <property type="match status" value="1"/>
</dbReference>
<dbReference type="Gene3D" id="3.40.640.10">
    <property type="entry name" value="Type I PLP-dependent aspartate aminotransferase-like (Major domain)"/>
    <property type="match status" value="1"/>
</dbReference>
<evidence type="ECO:0000256" key="2">
    <source>
        <dbReference type="ARBA" id="ARBA00004173"/>
    </source>
</evidence>
<dbReference type="PIRSF" id="PIRSF000521">
    <property type="entry name" value="Transaminase_4ab_Lys_Orn"/>
    <property type="match status" value="1"/>
</dbReference>
<comment type="pathway">
    <text evidence="7">Amino-acid biosynthesis.</text>
</comment>
<dbReference type="PANTHER" id="PTHR11986:SF79">
    <property type="entry name" value="ACETYLORNITHINE AMINOTRANSFERASE, MITOCHONDRIAL"/>
    <property type="match status" value="1"/>
</dbReference>
<dbReference type="FunFam" id="3.40.640.10:FF:000004">
    <property type="entry name" value="Acetylornithine aminotransferase"/>
    <property type="match status" value="1"/>
</dbReference>
<dbReference type="InterPro" id="IPR005814">
    <property type="entry name" value="Aminotrans_3"/>
</dbReference>
<dbReference type="InterPro" id="IPR015424">
    <property type="entry name" value="PyrdxlP-dep_Trfase"/>
</dbReference>
<keyword evidence="4" id="KW-0028">Amino-acid biosynthesis</keyword>
<dbReference type="EMBL" id="UINC01003342">
    <property type="protein sequence ID" value="SVA05462.1"/>
    <property type="molecule type" value="Genomic_DNA"/>
</dbReference>
<evidence type="ECO:0000256" key="1">
    <source>
        <dbReference type="ARBA" id="ARBA00001933"/>
    </source>
</evidence>
<dbReference type="CDD" id="cd00610">
    <property type="entry name" value="OAT_like"/>
    <property type="match status" value="1"/>
</dbReference>
<dbReference type="AlphaFoldDB" id="A0A381SN73"/>
<sequence length="362" mass="39367">VRGAGVRVWDSEGHEYIDCTSGIGVAALGHAHPVIVAAVQKQSELIITCHEMFYNNSRAELLGCLSRLLPEPLTKFFFSNSGAEANEAAIKFARATTGRSGIVSARRGYHGKTMGALSANWDRKNREPFEPLVPDFESLRFNDCTTAKEVITEHTAAVIIEVIQGEGGVRPASQEFLNTLRKACNDCGALLIIDEVQTGFGRTGRMFAFEHYEVIPDILTLAKAAGGGLPIGITAFHNKIDNLAKLSHTTTFGGNPLVCAVATSVIEHLVKENIPKRAAERGAYFMEQLRAIDHPEIREVRGQGLMIGVELKHPAGSFARNMMDEGVLALLAGNNILRFLPPLIIDTTDIDQVVSALRRVLN</sequence>
<keyword evidence="3" id="KW-0032">Aminotransferase</keyword>
<dbReference type="InterPro" id="IPR015422">
    <property type="entry name" value="PyrdxlP-dep_Trfase_small"/>
</dbReference>
<keyword evidence="5" id="KW-0808">Transferase</keyword>
<keyword evidence="6" id="KW-0663">Pyridoxal phosphate</keyword>
<dbReference type="InterPro" id="IPR050103">
    <property type="entry name" value="Class-III_PLP-dep_AT"/>
</dbReference>
<protein>
    <recommendedName>
        <fullName evidence="9">Aspartate aminotransferase family protein</fullName>
    </recommendedName>
</protein>
<dbReference type="GO" id="GO:0030170">
    <property type="term" value="F:pyridoxal phosphate binding"/>
    <property type="evidence" value="ECO:0007669"/>
    <property type="project" value="InterPro"/>
</dbReference>
<feature type="non-terminal residue" evidence="8">
    <location>
        <position position="1"/>
    </location>
</feature>
<dbReference type="PANTHER" id="PTHR11986">
    <property type="entry name" value="AMINOTRANSFERASE CLASS III"/>
    <property type="match status" value="1"/>
</dbReference>
<dbReference type="InterPro" id="IPR049704">
    <property type="entry name" value="Aminotrans_3_PPA_site"/>
</dbReference>
<dbReference type="InterPro" id="IPR015421">
    <property type="entry name" value="PyrdxlP-dep_Trfase_major"/>
</dbReference>
<name>A0A381SN73_9ZZZZ</name>
<evidence type="ECO:0000256" key="4">
    <source>
        <dbReference type="ARBA" id="ARBA00022605"/>
    </source>
</evidence>